<feature type="region of interest" description="Disordered" evidence="1">
    <location>
        <begin position="554"/>
        <end position="573"/>
    </location>
</feature>
<organism evidence="2 3">
    <name type="scientific">Eumeta variegata</name>
    <name type="common">Bagworm moth</name>
    <name type="synonym">Eumeta japonica</name>
    <dbReference type="NCBI Taxonomy" id="151549"/>
    <lineage>
        <taxon>Eukaryota</taxon>
        <taxon>Metazoa</taxon>
        <taxon>Ecdysozoa</taxon>
        <taxon>Arthropoda</taxon>
        <taxon>Hexapoda</taxon>
        <taxon>Insecta</taxon>
        <taxon>Pterygota</taxon>
        <taxon>Neoptera</taxon>
        <taxon>Endopterygota</taxon>
        <taxon>Lepidoptera</taxon>
        <taxon>Glossata</taxon>
        <taxon>Ditrysia</taxon>
        <taxon>Tineoidea</taxon>
        <taxon>Psychidae</taxon>
        <taxon>Oiketicinae</taxon>
        <taxon>Eumeta</taxon>
    </lineage>
</organism>
<feature type="compositionally biased region" description="Polar residues" evidence="1">
    <location>
        <begin position="524"/>
        <end position="541"/>
    </location>
</feature>
<reference evidence="2 3" key="1">
    <citation type="journal article" date="2019" name="Commun. Biol.">
        <title>The bagworm genome reveals a unique fibroin gene that provides high tensile strength.</title>
        <authorList>
            <person name="Kono N."/>
            <person name="Nakamura H."/>
            <person name="Ohtoshi R."/>
            <person name="Tomita M."/>
            <person name="Numata K."/>
            <person name="Arakawa K."/>
        </authorList>
    </citation>
    <scope>NUCLEOTIDE SEQUENCE [LARGE SCALE GENOMIC DNA]</scope>
</reference>
<feature type="region of interest" description="Disordered" evidence="1">
    <location>
        <begin position="1"/>
        <end position="35"/>
    </location>
</feature>
<gene>
    <name evidence="2" type="ORF">EVAR_78061_1</name>
</gene>
<name>A0A4C1T0B8_EUMVA</name>
<feature type="region of interest" description="Disordered" evidence="1">
    <location>
        <begin position="247"/>
        <end position="274"/>
    </location>
</feature>
<feature type="compositionally biased region" description="Basic and acidic residues" evidence="1">
    <location>
        <begin position="1253"/>
        <end position="1276"/>
    </location>
</feature>
<feature type="region of interest" description="Disordered" evidence="1">
    <location>
        <begin position="519"/>
        <end position="541"/>
    </location>
</feature>
<sequence>MRSLTKGAHRRYGGDSGDHCSNSSDSSVESKSSRHTVAYRSTNFSIQNQSSRLNRRNHDNKLLTSMETATTSNILQFKSNHTIDNDVDALQTRDWDVMSSTNIDSRTITRMPVDDDVRSVRTLPSTFNSNYKFKNMFSLGSKVYDNSQNSKRTNCLSKTRNEHTLRRNASMWSLNSFGRSIPIFSSEEKDTGNETSDDQLACSNKSSCYKFYDKNKHTNVNNDRNHNNDNINLANPKNFFRTSNSYANDNRSVRSEPSIFKNDRTLSKSKAPSKKSLDVVPRVLVNATSQNRSVNNFPSTSQIDNSSMYNSSRLGKTFNNLIRVPPIEETDENDDVPNECSTTIKDNSLIENQLKLGETNNINAKEKQIYIFGRHEQACMEQNERSLNVSKKGDNGNVSVQYMPSIFSYNSNMCSKPVANTRNVFGVKMRTSSNTSLQNRKLADLTSRFNNEVTSGVPLKVMNNPISKSFITGEQESGFRKDELLASSSAAAIKNKNRCGNIINDRDVDENIIFSKSDGLRVNPNDQQRQQNITSGLHVSSSKTKTTSDFIFAKPKTPRPQITSKSRNYSIPQENPFNKEARITKLSNNVSELMQQSDEEENIFNKCKRRANEHNHVEDGGSEQNLQDSTTISESSKSKGEAMNNSVFIKPKTPRPQIKAKPKGDVKSNKNQSYKMSRSSDLSVNTSELTHQSADISIRPSFIKRKLFTQTLEITENSQNDSPESLPHSPVCNIYSMKPNSHKAYRSLLPKSLLRVDVDDHDLQRNQSNMSQLVQKIVPQKRISALTQNVQDSNKLQDEENSDDDRWDVTSIMSMHNKDDISDTYSDTGSDHVNLNSNNDFEYNQEAKFHTNSRMELKKLATQQLNNLKKTDKPKNGVQNSVPDKLQVNTKCNIINKKTENLSSSILKTNARSQKFKTVKNQMNEEVKTSDKIKETLKTRRKRSLSEVNDSDALKSQSKRAKRSYSTSIDNNKVAPREGKHKNNRHSAKKSIGIVSRKSSKELNTQKSKITRSNIKLNNKGNCKKNNANYQEIRLTRNSLNRSLRDSLTLMASESIHSRLNKEHNTQRASNTESNRKLNNKDDCKKNIETYQDIRVTRNSLNRSLHNSLSIASSERIRSRTQKAKNLDTPNKQAKAVPSKRQINKVDSKKPTIVSETRSRKEVNPEKVPILNSDYKSQKLDDDCMKNKEILKEVRVTCVPVNISSQDSLDIITSDSIHSRRMSRKEVVHQENISSRDFLDITSDSIPSRRMSRKEVVHQESKKKMDRWRSNEDITKSRRRQSPLHAKEGHSKVNNVIQKHDKKELRNNNKREGDTSKDQNPISAENRSKDIYSKSVQGLGIAKSRFDIVPRHCSRGRLGCDGDSKSIISTSTIMTRSKNKLFINAF</sequence>
<keyword evidence="3" id="KW-1185">Reference proteome</keyword>
<dbReference type="Proteomes" id="UP000299102">
    <property type="component" value="Unassembled WGS sequence"/>
</dbReference>
<accession>A0A4C1T0B8</accession>
<feature type="compositionally biased region" description="Low complexity" evidence="1">
    <location>
        <begin position="19"/>
        <end position="30"/>
    </location>
</feature>
<feature type="compositionally biased region" description="Polar residues" evidence="1">
    <location>
        <begin position="622"/>
        <end position="635"/>
    </location>
</feature>
<protein>
    <submittedName>
        <fullName evidence="2">Uncharacterized protein</fullName>
    </submittedName>
</protein>
<evidence type="ECO:0000256" key="1">
    <source>
        <dbReference type="SAM" id="MobiDB-lite"/>
    </source>
</evidence>
<feature type="region of interest" description="Disordered" evidence="1">
    <location>
        <begin position="1248"/>
        <end position="1331"/>
    </location>
</feature>
<evidence type="ECO:0000313" key="3">
    <source>
        <dbReference type="Proteomes" id="UP000299102"/>
    </source>
</evidence>
<feature type="compositionally biased region" description="Basic and acidic residues" evidence="1">
    <location>
        <begin position="1298"/>
        <end position="1317"/>
    </location>
</feature>
<feature type="compositionally biased region" description="Basic residues" evidence="1">
    <location>
        <begin position="979"/>
        <end position="989"/>
    </location>
</feature>
<evidence type="ECO:0000313" key="2">
    <source>
        <dbReference type="EMBL" id="GBP07899.1"/>
    </source>
</evidence>
<feature type="compositionally biased region" description="Polar residues" evidence="1">
    <location>
        <begin position="560"/>
        <end position="573"/>
    </location>
</feature>
<feature type="region of interest" description="Disordered" evidence="1">
    <location>
        <begin position="938"/>
        <end position="990"/>
    </location>
</feature>
<feature type="region of interest" description="Disordered" evidence="1">
    <location>
        <begin position="614"/>
        <end position="690"/>
    </location>
</feature>
<feature type="region of interest" description="Disordered" evidence="1">
    <location>
        <begin position="1059"/>
        <end position="1081"/>
    </location>
</feature>
<feature type="compositionally biased region" description="Polar residues" evidence="1">
    <location>
        <begin position="669"/>
        <end position="690"/>
    </location>
</feature>
<dbReference type="EMBL" id="BGZK01000028">
    <property type="protein sequence ID" value="GBP07899.1"/>
    <property type="molecule type" value="Genomic_DNA"/>
</dbReference>
<proteinExistence type="predicted"/>
<dbReference type="OrthoDB" id="7381781at2759"/>
<comment type="caution">
    <text evidence="2">The sequence shown here is derived from an EMBL/GenBank/DDBJ whole genome shotgun (WGS) entry which is preliminary data.</text>
</comment>
<feature type="region of interest" description="Disordered" evidence="1">
    <location>
        <begin position="1114"/>
        <end position="1161"/>
    </location>
</feature>